<evidence type="ECO:0000313" key="3">
    <source>
        <dbReference type="EMBL" id="PZQ66782.1"/>
    </source>
</evidence>
<dbReference type="Proteomes" id="UP000249135">
    <property type="component" value="Unassembled WGS sequence"/>
</dbReference>
<keyword evidence="2" id="KW-0472">Membrane</keyword>
<keyword evidence="2" id="KW-1133">Transmembrane helix</keyword>
<name>A0A2W5PML7_VARPD</name>
<protein>
    <submittedName>
        <fullName evidence="3">Uncharacterized protein</fullName>
    </submittedName>
</protein>
<evidence type="ECO:0000313" key="4">
    <source>
        <dbReference type="Proteomes" id="UP000249135"/>
    </source>
</evidence>
<keyword evidence="2" id="KW-0812">Transmembrane</keyword>
<evidence type="ECO:0000256" key="1">
    <source>
        <dbReference type="SAM" id="MobiDB-lite"/>
    </source>
</evidence>
<feature type="region of interest" description="Disordered" evidence="1">
    <location>
        <begin position="52"/>
        <end position="71"/>
    </location>
</feature>
<dbReference type="AlphaFoldDB" id="A0A2W5PML7"/>
<gene>
    <name evidence="3" type="ORF">DI563_22575</name>
</gene>
<accession>A0A2W5PML7</accession>
<comment type="caution">
    <text evidence="3">The sequence shown here is derived from an EMBL/GenBank/DDBJ whole genome shotgun (WGS) entry which is preliminary data.</text>
</comment>
<sequence>MDWEMTVMLFCAVGILWMAIAMPYSRGWRYLNVRMEDSLSRSNALLEAHAMSPEGEAVDDERVTITGPAAR</sequence>
<reference evidence="3 4" key="1">
    <citation type="submission" date="2017-08" db="EMBL/GenBank/DDBJ databases">
        <title>Infants hospitalized years apart are colonized by the same room-sourced microbial strains.</title>
        <authorList>
            <person name="Brooks B."/>
            <person name="Olm M.R."/>
            <person name="Firek B.A."/>
            <person name="Baker R."/>
            <person name="Thomas B.C."/>
            <person name="Morowitz M.J."/>
            <person name="Banfield J.F."/>
        </authorList>
    </citation>
    <scope>NUCLEOTIDE SEQUENCE [LARGE SCALE GENOMIC DNA]</scope>
    <source>
        <strain evidence="3">S2_005_003_R2_41</strain>
    </source>
</reference>
<dbReference type="EMBL" id="QFPP01000388">
    <property type="protein sequence ID" value="PZQ66782.1"/>
    <property type="molecule type" value="Genomic_DNA"/>
</dbReference>
<feature type="transmembrane region" description="Helical" evidence="2">
    <location>
        <begin position="6"/>
        <end position="25"/>
    </location>
</feature>
<organism evidence="3 4">
    <name type="scientific">Variovorax paradoxus</name>
    <dbReference type="NCBI Taxonomy" id="34073"/>
    <lineage>
        <taxon>Bacteria</taxon>
        <taxon>Pseudomonadati</taxon>
        <taxon>Pseudomonadota</taxon>
        <taxon>Betaproteobacteria</taxon>
        <taxon>Burkholderiales</taxon>
        <taxon>Comamonadaceae</taxon>
        <taxon>Variovorax</taxon>
    </lineage>
</organism>
<proteinExistence type="predicted"/>
<evidence type="ECO:0000256" key="2">
    <source>
        <dbReference type="SAM" id="Phobius"/>
    </source>
</evidence>